<evidence type="ECO:0000313" key="1">
    <source>
        <dbReference type="EMBL" id="MBX58394.1"/>
    </source>
</evidence>
<reference evidence="1" key="1">
    <citation type="submission" date="2018-02" db="EMBL/GenBank/DDBJ databases">
        <title>Rhizophora mucronata_Transcriptome.</title>
        <authorList>
            <person name="Meera S.P."/>
            <person name="Sreeshan A."/>
            <person name="Augustine A."/>
        </authorList>
    </citation>
    <scope>NUCLEOTIDE SEQUENCE</scope>
    <source>
        <tissue evidence="1">Leaf</tissue>
    </source>
</reference>
<dbReference type="AlphaFoldDB" id="A0A2P2PUH7"/>
<proteinExistence type="predicted"/>
<accession>A0A2P2PUH7</accession>
<protein>
    <submittedName>
        <fullName evidence="1">Uncharacterized protein</fullName>
    </submittedName>
</protein>
<name>A0A2P2PUH7_RHIMU</name>
<dbReference type="EMBL" id="GGEC01077910">
    <property type="protein sequence ID" value="MBX58394.1"/>
    <property type="molecule type" value="Transcribed_RNA"/>
</dbReference>
<sequence>MVIEHWNPSSLLFLTIVLFIQCDCS</sequence>
<organism evidence="1">
    <name type="scientific">Rhizophora mucronata</name>
    <name type="common">Asiatic mangrove</name>
    <dbReference type="NCBI Taxonomy" id="61149"/>
    <lineage>
        <taxon>Eukaryota</taxon>
        <taxon>Viridiplantae</taxon>
        <taxon>Streptophyta</taxon>
        <taxon>Embryophyta</taxon>
        <taxon>Tracheophyta</taxon>
        <taxon>Spermatophyta</taxon>
        <taxon>Magnoliopsida</taxon>
        <taxon>eudicotyledons</taxon>
        <taxon>Gunneridae</taxon>
        <taxon>Pentapetalae</taxon>
        <taxon>rosids</taxon>
        <taxon>fabids</taxon>
        <taxon>Malpighiales</taxon>
        <taxon>Rhizophoraceae</taxon>
        <taxon>Rhizophora</taxon>
    </lineage>
</organism>